<organism evidence="1 2">
    <name type="scientific">Azospirillum argentinense</name>
    <dbReference type="NCBI Taxonomy" id="2970906"/>
    <lineage>
        <taxon>Bacteria</taxon>
        <taxon>Pseudomonadati</taxon>
        <taxon>Pseudomonadota</taxon>
        <taxon>Alphaproteobacteria</taxon>
        <taxon>Rhodospirillales</taxon>
        <taxon>Azospirillaceae</taxon>
        <taxon>Azospirillum</taxon>
    </lineage>
</organism>
<evidence type="ECO:0000313" key="2">
    <source>
        <dbReference type="Proteomes" id="UP000325333"/>
    </source>
</evidence>
<evidence type="ECO:0000313" key="1">
    <source>
        <dbReference type="EMBL" id="KAA1055497.1"/>
    </source>
</evidence>
<dbReference type="EMBL" id="VEWN01000006">
    <property type="protein sequence ID" value="KAA1055497.1"/>
    <property type="molecule type" value="Genomic_DNA"/>
</dbReference>
<gene>
    <name evidence="1" type="ORF">FH063_005268</name>
</gene>
<proteinExistence type="predicted"/>
<reference evidence="1 2" key="1">
    <citation type="submission" date="2019-07" db="EMBL/GenBank/DDBJ databases">
        <title>Genome sequencing of the stress-tolerant strain Azospirillum brasilense Az19.</title>
        <authorList>
            <person name="Maroniche G.A."/>
            <person name="Garcia J.E."/>
            <person name="Pagnussat L."/>
            <person name="Amenta M."/>
            <person name="Creus C.M."/>
        </authorList>
    </citation>
    <scope>NUCLEOTIDE SEQUENCE [LARGE SCALE GENOMIC DNA]</scope>
    <source>
        <strain evidence="1 2">Az19</strain>
    </source>
</reference>
<sequence>MIRKIESNQTFAIFFAAIFFAASGRVSATNRTVPGGTVGG</sequence>
<name>A0A5B0KS27_9PROT</name>
<dbReference type="AlphaFoldDB" id="A0A5B0KS27"/>
<comment type="caution">
    <text evidence="1">The sequence shown here is derived from an EMBL/GenBank/DDBJ whole genome shotgun (WGS) entry which is preliminary data.</text>
</comment>
<protein>
    <submittedName>
        <fullName evidence="1">Uncharacterized protein</fullName>
    </submittedName>
</protein>
<dbReference type="Proteomes" id="UP000325333">
    <property type="component" value="Unassembled WGS sequence"/>
</dbReference>
<accession>A0A5B0KS27</accession>